<evidence type="ECO:0000256" key="1">
    <source>
        <dbReference type="ARBA" id="ARBA00022490"/>
    </source>
</evidence>
<protein>
    <submittedName>
        <fullName evidence="6">Transcriptional regulator</fullName>
    </submittedName>
</protein>
<keyword evidence="4" id="KW-0804">Transcription</keyword>
<organism evidence="6 7">
    <name type="scientific">Furfurilactobacillus curtus</name>
    <dbReference type="NCBI Taxonomy" id="1746200"/>
    <lineage>
        <taxon>Bacteria</taxon>
        <taxon>Bacillati</taxon>
        <taxon>Bacillota</taxon>
        <taxon>Bacilli</taxon>
        <taxon>Lactobacillales</taxon>
        <taxon>Lactobacillaceae</taxon>
        <taxon>Furfurilactobacillus</taxon>
    </lineage>
</organism>
<dbReference type="RefSeq" id="WP_407884698.1">
    <property type="nucleotide sequence ID" value="NZ_BQXO01000006.1"/>
</dbReference>
<dbReference type="InterPro" id="IPR046947">
    <property type="entry name" value="LytR-like"/>
</dbReference>
<dbReference type="PANTHER" id="PTHR37299">
    <property type="entry name" value="TRANSCRIPTIONAL REGULATOR-RELATED"/>
    <property type="match status" value="1"/>
</dbReference>
<dbReference type="SMART" id="SM00850">
    <property type="entry name" value="LytTR"/>
    <property type="match status" value="1"/>
</dbReference>
<name>A0ABQ5JQ84_9LACO</name>
<keyword evidence="7" id="KW-1185">Reference proteome</keyword>
<dbReference type="Pfam" id="PF04397">
    <property type="entry name" value="LytTR"/>
    <property type="match status" value="1"/>
</dbReference>
<evidence type="ECO:0000256" key="4">
    <source>
        <dbReference type="ARBA" id="ARBA00023163"/>
    </source>
</evidence>
<evidence type="ECO:0000256" key="2">
    <source>
        <dbReference type="ARBA" id="ARBA00023015"/>
    </source>
</evidence>
<keyword evidence="1" id="KW-0963">Cytoplasm</keyword>
<dbReference type="PANTHER" id="PTHR37299:SF2">
    <property type="entry name" value="HTH LYTTR-TYPE DOMAIN-CONTAINING PROTEIN"/>
    <property type="match status" value="1"/>
</dbReference>
<feature type="domain" description="HTH LytTR-type" evidence="5">
    <location>
        <begin position="43"/>
        <end position="148"/>
    </location>
</feature>
<sequence>MKISFAFVSSILEPYITIHAPMKTPEILQLGQAIKDLTAPWQLIGYRGHETKLVSAFQISRLYTEDKRVVAELNSGERYIVHKPIYQLVQALPSPTFLQISSSELVRSGWIKKFKLTRAGMFQVIFKNDEISYASRRYTQRLRKDFLK</sequence>
<gene>
    <name evidence="6" type="ORF">JCM31185_17870</name>
</gene>
<keyword evidence="3" id="KW-0238">DNA-binding</keyword>
<evidence type="ECO:0000313" key="6">
    <source>
        <dbReference type="EMBL" id="GKT06500.1"/>
    </source>
</evidence>
<dbReference type="Proteomes" id="UP001628078">
    <property type="component" value="Unassembled WGS sequence"/>
</dbReference>
<dbReference type="InterPro" id="IPR007492">
    <property type="entry name" value="LytTR_DNA-bd_dom"/>
</dbReference>
<accession>A0ABQ5JQ84</accession>
<comment type="caution">
    <text evidence="6">The sequence shown here is derived from an EMBL/GenBank/DDBJ whole genome shotgun (WGS) entry which is preliminary data.</text>
</comment>
<dbReference type="Gene3D" id="2.40.50.1020">
    <property type="entry name" value="LytTr DNA-binding domain"/>
    <property type="match status" value="1"/>
</dbReference>
<reference evidence="6 7" key="1">
    <citation type="submission" date="2022-03" db="EMBL/GenBank/DDBJ databases">
        <title>Draft genome sequence of Furfurilactobacillus curtus JCM 31185.</title>
        <authorList>
            <person name="Suzuki S."/>
            <person name="Endo A."/>
            <person name="Kajikawa A."/>
        </authorList>
    </citation>
    <scope>NUCLEOTIDE SEQUENCE [LARGE SCALE GENOMIC DNA]</scope>
    <source>
        <strain evidence="6 7">JCM 31185</strain>
    </source>
</reference>
<evidence type="ECO:0000256" key="3">
    <source>
        <dbReference type="ARBA" id="ARBA00023125"/>
    </source>
</evidence>
<evidence type="ECO:0000259" key="5">
    <source>
        <dbReference type="PROSITE" id="PS50930"/>
    </source>
</evidence>
<dbReference type="PROSITE" id="PS50930">
    <property type="entry name" value="HTH_LYTTR"/>
    <property type="match status" value="1"/>
</dbReference>
<proteinExistence type="predicted"/>
<evidence type="ECO:0000313" key="7">
    <source>
        <dbReference type="Proteomes" id="UP001628078"/>
    </source>
</evidence>
<keyword evidence="2" id="KW-0805">Transcription regulation</keyword>
<dbReference type="EMBL" id="BQXO01000006">
    <property type="protein sequence ID" value="GKT06500.1"/>
    <property type="molecule type" value="Genomic_DNA"/>
</dbReference>